<evidence type="ECO:0000313" key="2">
    <source>
        <dbReference type="Proteomes" id="UP000630097"/>
    </source>
</evidence>
<comment type="caution">
    <text evidence="1">The sequence shown here is derived from an EMBL/GenBank/DDBJ whole genome shotgun (WGS) entry which is preliminary data.</text>
</comment>
<dbReference type="EMBL" id="BONV01000009">
    <property type="protein sequence ID" value="GIG79435.1"/>
    <property type="molecule type" value="Genomic_DNA"/>
</dbReference>
<accession>A0A8J3M539</accession>
<gene>
    <name evidence="1" type="ORF">Pka01_25620</name>
</gene>
<name>A0A8J3M539_9ACTN</name>
<organism evidence="1 2">
    <name type="scientific">Planotetraspora kaengkrachanensis</name>
    <dbReference type="NCBI Taxonomy" id="575193"/>
    <lineage>
        <taxon>Bacteria</taxon>
        <taxon>Bacillati</taxon>
        <taxon>Actinomycetota</taxon>
        <taxon>Actinomycetes</taxon>
        <taxon>Streptosporangiales</taxon>
        <taxon>Streptosporangiaceae</taxon>
        <taxon>Planotetraspora</taxon>
    </lineage>
</organism>
<dbReference type="AlphaFoldDB" id="A0A8J3M539"/>
<reference evidence="1 2" key="1">
    <citation type="submission" date="2021-01" db="EMBL/GenBank/DDBJ databases">
        <title>Whole genome shotgun sequence of Planotetraspora kaengkrachanensis NBRC 104272.</title>
        <authorList>
            <person name="Komaki H."/>
            <person name="Tamura T."/>
        </authorList>
    </citation>
    <scope>NUCLEOTIDE SEQUENCE [LARGE SCALE GENOMIC DNA]</scope>
    <source>
        <strain evidence="1 2">NBRC 104272</strain>
    </source>
</reference>
<evidence type="ECO:0000313" key="1">
    <source>
        <dbReference type="EMBL" id="GIG79435.1"/>
    </source>
</evidence>
<keyword evidence="2" id="KW-1185">Reference proteome</keyword>
<dbReference type="RefSeq" id="WP_203882900.1">
    <property type="nucleotide sequence ID" value="NZ_BAABHH010000016.1"/>
</dbReference>
<sequence length="99" mass="10168">MEVALTDLLAAAGDGLVDAQLALDERGLDSLDAFGETGITPTVLTWSAVRFRIPVAMRLLPKREPGQATAALVGLPSGAGGHLTVGLRYLPAEQGEGDG</sequence>
<dbReference type="Proteomes" id="UP000630097">
    <property type="component" value="Unassembled WGS sequence"/>
</dbReference>
<protein>
    <submittedName>
        <fullName evidence="1">Uncharacterized protein</fullName>
    </submittedName>
</protein>
<proteinExistence type="predicted"/>